<feature type="transmembrane region" description="Helical" evidence="1">
    <location>
        <begin position="12"/>
        <end position="37"/>
    </location>
</feature>
<gene>
    <name evidence="2" type="ORF">A3C04_00470</name>
</gene>
<evidence type="ECO:0000313" key="3">
    <source>
        <dbReference type="Proteomes" id="UP000178092"/>
    </source>
</evidence>
<dbReference type="AlphaFoldDB" id="A0A1G2R184"/>
<name>A0A1G2R184_9BACT</name>
<keyword evidence="1" id="KW-0472">Membrane</keyword>
<keyword evidence="1" id="KW-1133">Transmembrane helix</keyword>
<evidence type="ECO:0000313" key="2">
    <source>
        <dbReference type="EMBL" id="OHA66616.1"/>
    </source>
</evidence>
<reference evidence="2 3" key="1">
    <citation type="journal article" date="2016" name="Nat. Commun.">
        <title>Thousands of microbial genomes shed light on interconnected biogeochemical processes in an aquifer system.</title>
        <authorList>
            <person name="Anantharaman K."/>
            <person name="Brown C.T."/>
            <person name="Hug L.A."/>
            <person name="Sharon I."/>
            <person name="Castelle C.J."/>
            <person name="Probst A.J."/>
            <person name="Thomas B.C."/>
            <person name="Singh A."/>
            <person name="Wilkins M.J."/>
            <person name="Karaoz U."/>
            <person name="Brodie E.L."/>
            <person name="Williams K.H."/>
            <person name="Hubbard S.S."/>
            <person name="Banfield J.F."/>
        </authorList>
    </citation>
    <scope>NUCLEOTIDE SEQUENCE [LARGE SCALE GENOMIC DNA]</scope>
</reference>
<sequence length="190" mass="21330">MIDIIPKEEQRAGISPMFFVALGVLAFLSALVAWFFISQAESQEKQKLQSLKEMTEVAPSQEEQTLRGEVASYAVLFEDFAVVAGKRYDYSPYFEFLSNTVHPEVYFTRAAFEGGSSAIPVSARASRLRAIEYQRLIWKTNEHVQEFTMQDIIFGVIAPRTFSAQIALKPEVFSKSAQEQAAVSGDVNEQ</sequence>
<keyword evidence="1" id="KW-0812">Transmembrane</keyword>
<protein>
    <submittedName>
        <fullName evidence="2">Uncharacterized protein</fullName>
    </submittedName>
</protein>
<dbReference type="Proteomes" id="UP000178092">
    <property type="component" value="Unassembled WGS sequence"/>
</dbReference>
<accession>A0A1G2R184</accession>
<dbReference type="EMBL" id="MHTV01000027">
    <property type="protein sequence ID" value="OHA66616.1"/>
    <property type="molecule type" value="Genomic_DNA"/>
</dbReference>
<evidence type="ECO:0000256" key="1">
    <source>
        <dbReference type="SAM" id="Phobius"/>
    </source>
</evidence>
<organism evidence="2 3">
    <name type="scientific">Candidatus Wildermuthbacteria bacterium RIFCSPHIGHO2_02_FULL_45_25</name>
    <dbReference type="NCBI Taxonomy" id="1802450"/>
    <lineage>
        <taxon>Bacteria</taxon>
        <taxon>Candidatus Wildermuthiibacteriota</taxon>
    </lineage>
</organism>
<comment type="caution">
    <text evidence="2">The sequence shown here is derived from an EMBL/GenBank/DDBJ whole genome shotgun (WGS) entry which is preliminary data.</text>
</comment>
<proteinExistence type="predicted"/>